<name>A0A8S5TYI0_9CAUD</name>
<dbReference type="EMBL" id="BK015961">
    <property type="protein sequence ID" value="DAF87264.1"/>
    <property type="molecule type" value="Genomic_DNA"/>
</dbReference>
<proteinExistence type="predicted"/>
<organism evidence="1">
    <name type="scientific">Siphoviridae sp. ctDsE1</name>
    <dbReference type="NCBI Taxonomy" id="2825390"/>
    <lineage>
        <taxon>Viruses</taxon>
        <taxon>Duplodnaviria</taxon>
        <taxon>Heunggongvirae</taxon>
        <taxon>Uroviricota</taxon>
        <taxon>Caudoviricetes</taxon>
    </lineage>
</organism>
<protein>
    <submittedName>
        <fullName evidence="1">Uncharacterized protein</fullName>
    </submittedName>
</protein>
<accession>A0A8S5TYI0</accession>
<evidence type="ECO:0000313" key="1">
    <source>
        <dbReference type="EMBL" id="DAF87264.1"/>
    </source>
</evidence>
<reference evidence="1" key="1">
    <citation type="journal article" date="2021" name="Proc. Natl. Acad. Sci. U.S.A.">
        <title>A Catalog of Tens of Thousands of Viruses from Human Metagenomes Reveals Hidden Associations with Chronic Diseases.</title>
        <authorList>
            <person name="Tisza M.J."/>
            <person name="Buck C.B."/>
        </authorList>
    </citation>
    <scope>NUCLEOTIDE SEQUENCE</scope>
    <source>
        <strain evidence="1">CtDsE1</strain>
    </source>
</reference>
<sequence>MLRRDSAISGNLCLRLTGLSDSFRNFPYINSYHFLTNFLVDIFG</sequence>